<evidence type="ECO:0000259" key="4">
    <source>
        <dbReference type="Pfam" id="PF01555"/>
    </source>
</evidence>
<dbReference type="SUPFAM" id="SSF53335">
    <property type="entry name" value="S-adenosyl-L-methionine-dependent methyltransferases"/>
    <property type="match status" value="1"/>
</dbReference>
<dbReference type="PRINTS" id="PR00508">
    <property type="entry name" value="S21N4MTFRASE"/>
</dbReference>
<dbReference type="InterPro" id="IPR002052">
    <property type="entry name" value="DNA_methylase_N6_adenine_CS"/>
</dbReference>
<dbReference type="Pfam" id="PF01555">
    <property type="entry name" value="N6_N4_Mtase"/>
    <property type="match status" value="1"/>
</dbReference>
<dbReference type="InterPro" id="IPR001091">
    <property type="entry name" value="RM_Methyltransferase"/>
</dbReference>
<name>A0A6C0CCW0_9ZZZZ</name>
<evidence type="ECO:0000256" key="3">
    <source>
        <dbReference type="ARBA" id="ARBA00022679"/>
    </source>
</evidence>
<reference evidence="5" key="1">
    <citation type="journal article" date="2020" name="Nature">
        <title>Giant virus diversity and host interactions through global metagenomics.</title>
        <authorList>
            <person name="Schulz F."/>
            <person name="Roux S."/>
            <person name="Paez-Espino D."/>
            <person name="Jungbluth S."/>
            <person name="Walsh D.A."/>
            <person name="Denef V.J."/>
            <person name="McMahon K.D."/>
            <person name="Konstantinidis K.T."/>
            <person name="Eloe-Fadrosh E.A."/>
            <person name="Kyrpides N.C."/>
            <person name="Woyke T."/>
        </authorList>
    </citation>
    <scope>NUCLEOTIDE SEQUENCE</scope>
    <source>
        <strain evidence="5">GVMAG-M-3300020565-3</strain>
    </source>
</reference>
<keyword evidence="2" id="KW-0489">Methyltransferase</keyword>
<sequence>MIIHIKYIRYYYILMNNVCDDSIVYSKKTVPELKELCKERNLKGLSKKTKAGLIELLRQSNNTMNIVSIPEQQQSGLRNDIIEGDAIQILPTLETETAQIIIADPPYNIGKDFGNDSDKQPMDEYLLWCEEWIKECLRILKPNGTMFIFGFSENLALILSKVPYNINRRWIIWNYTNKNTPHLNFWQRSHESILVLWKKDKVFHRDDIREAYTEGFLNGAAGKERKATIGRYSKGDKTTTYIAHEKGALPRDVIKIPALAGGAGMKERVNHPTQKPLALCDKLIKSCKQTASDGYVLVPFAGSGSECLAAKNNNLPFVGIELNAEYIKIINERLNDNTGL</sequence>
<evidence type="ECO:0000256" key="2">
    <source>
        <dbReference type="ARBA" id="ARBA00022603"/>
    </source>
</evidence>
<dbReference type="PROSITE" id="PS00092">
    <property type="entry name" value="N6_MTASE"/>
    <property type="match status" value="1"/>
</dbReference>
<dbReference type="InterPro" id="IPR002941">
    <property type="entry name" value="DNA_methylase_N4/N6"/>
</dbReference>
<dbReference type="Gene3D" id="1.10.720.30">
    <property type="entry name" value="SAP domain"/>
    <property type="match status" value="1"/>
</dbReference>
<proteinExistence type="inferred from homology"/>
<evidence type="ECO:0000256" key="1">
    <source>
        <dbReference type="ARBA" id="ARBA00006594"/>
    </source>
</evidence>
<dbReference type="GO" id="GO:0008170">
    <property type="term" value="F:N-methyltransferase activity"/>
    <property type="evidence" value="ECO:0007669"/>
    <property type="project" value="InterPro"/>
</dbReference>
<keyword evidence="3" id="KW-0808">Transferase</keyword>
<dbReference type="InterPro" id="IPR036361">
    <property type="entry name" value="SAP_dom_sf"/>
</dbReference>
<organism evidence="5">
    <name type="scientific">viral metagenome</name>
    <dbReference type="NCBI Taxonomy" id="1070528"/>
    <lineage>
        <taxon>unclassified sequences</taxon>
        <taxon>metagenomes</taxon>
        <taxon>organismal metagenomes</taxon>
    </lineage>
</organism>
<feature type="domain" description="DNA methylase N-4/N-6" evidence="4">
    <location>
        <begin position="99"/>
        <end position="332"/>
    </location>
</feature>
<dbReference type="GO" id="GO:0032259">
    <property type="term" value="P:methylation"/>
    <property type="evidence" value="ECO:0007669"/>
    <property type="project" value="UniProtKB-KW"/>
</dbReference>
<evidence type="ECO:0000313" key="5">
    <source>
        <dbReference type="EMBL" id="QHT02113.1"/>
    </source>
</evidence>
<dbReference type="AlphaFoldDB" id="A0A6C0CCW0"/>
<protein>
    <recommendedName>
        <fullName evidence="4">DNA methylase N-4/N-6 domain-containing protein</fullName>
    </recommendedName>
</protein>
<dbReference type="EMBL" id="MN739390">
    <property type="protein sequence ID" value="QHT02113.1"/>
    <property type="molecule type" value="Genomic_DNA"/>
</dbReference>
<accession>A0A6C0CCW0</accession>
<dbReference type="GO" id="GO:0003677">
    <property type="term" value="F:DNA binding"/>
    <property type="evidence" value="ECO:0007669"/>
    <property type="project" value="InterPro"/>
</dbReference>
<comment type="similarity">
    <text evidence="1">Belongs to the N(4)/N(6)-methyltransferase family.</text>
</comment>
<dbReference type="Gene3D" id="3.40.50.150">
    <property type="entry name" value="Vaccinia Virus protein VP39"/>
    <property type="match status" value="1"/>
</dbReference>
<dbReference type="InterPro" id="IPR029063">
    <property type="entry name" value="SAM-dependent_MTases_sf"/>
</dbReference>